<evidence type="ECO:0000259" key="4">
    <source>
        <dbReference type="PROSITE" id="PS50883"/>
    </source>
</evidence>
<evidence type="ECO:0000313" key="5">
    <source>
        <dbReference type="EMBL" id="CAB3749638.1"/>
    </source>
</evidence>
<dbReference type="SMART" id="SM00052">
    <property type="entry name" value="EAL"/>
    <property type="match status" value="1"/>
</dbReference>
<sequence length="467" mass="50285">MRSRYIGVLWVFAVCMSTQAAYAAAAVALTRSAAMASAGHGDRAFSGSDCAGPAVVRLPAPLGGMGMNQTLNTDTRVACRFTHVTSKADGGGQTSTSTDSTAQPSAAGGIVSDTSVAPNQDVLPASGMMGASFVQPSTPHLSTTPPDDTQSSTQPVSRDADTPGPALQWGLLIRVGIAILLGAALLGALIAGFLIARARWFSPRATLARAARRGLRRNEFHLEYQPVFFTRTQKCVGLEVMLRWRNSVHGIRGADWYMDQLDRSPIAERILNYVFETAATELEGLNQSESLYLIIDVPASMLESADSIAKLVRMAERLAKASHVVLQLPIDDVTEVLSAVAKVRNDKIRVGVSHVRSASQKLESVARAGCEFVKVDRDVMGLEEGARAHQLQELASAGRRLNMAVVVDGVEGVSQFHAVGRAHIDLAQGFYLGKAISASRFSTFFDDQMRHRKEELPPRFMHAFQSH</sequence>
<dbReference type="InterPro" id="IPR050706">
    <property type="entry name" value="Cyclic-di-GMP_PDE-like"/>
</dbReference>
<feature type="compositionally biased region" description="Low complexity" evidence="1">
    <location>
        <begin position="94"/>
        <end position="107"/>
    </location>
</feature>
<keyword evidence="6" id="KW-1185">Reference proteome</keyword>
<evidence type="ECO:0000256" key="3">
    <source>
        <dbReference type="SAM" id="SignalP"/>
    </source>
</evidence>
<feature type="region of interest" description="Disordered" evidence="1">
    <location>
        <begin position="86"/>
        <end position="162"/>
    </location>
</feature>
<dbReference type="PANTHER" id="PTHR33121">
    <property type="entry name" value="CYCLIC DI-GMP PHOSPHODIESTERASE PDEF"/>
    <property type="match status" value="1"/>
</dbReference>
<feature type="compositionally biased region" description="Low complexity" evidence="1">
    <location>
        <begin position="142"/>
        <end position="155"/>
    </location>
</feature>
<dbReference type="GO" id="GO:0071111">
    <property type="term" value="F:cyclic-guanylate-specific phosphodiesterase activity"/>
    <property type="evidence" value="ECO:0007669"/>
    <property type="project" value="InterPro"/>
</dbReference>
<keyword evidence="2" id="KW-0812">Transmembrane</keyword>
<feature type="chain" id="PRO_5026688962" description="EAL domain-containing protein" evidence="3">
    <location>
        <begin position="24"/>
        <end position="467"/>
    </location>
</feature>
<name>A0A6J5D5X6_9BURK</name>
<keyword evidence="2" id="KW-0472">Membrane</keyword>
<feature type="domain" description="EAL" evidence="4">
    <location>
        <begin position="204"/>
        <end position="449"/>
    </location>
</feature>
<dbReference type="InterPro" id="IPR035919">
    <property type="entry name" value="EAL_sf"/>
</dbReference>
<dbReference type="SUPFAM" id="SSF141868">
    <property type="entry name" value="EAL domain-like"/>
    <property type="match status" value="1"/>
</dbReference>
<dbReference type="PANTHER" id="PTHR33121:SF70">
    <property type="entry name" value="SIGNALING PROTEIN YKOW"/>
    <property type="match status" value="1"/>
</dbReference>
<evidence type="ECO:0000256" key="1">
    <source>
        <dbReference type="SAM" id="MobiDB-lite"/>
    </source>
</evidence>
<dbReference type="PROSITE" id="PS50883">
    <property type="entry name" value="EAL"/>
    <property type="match status" value="1"/>
</dbReference>
<dbReference type="AlphaFoldDB" id="A0A6J5D5X6"/>
<protein>
    <recommendedName>
        <fullName evidence="4">EAL domain-containing protein</fullName>
    </recommendedName>
</protein>
<dbReference type="Pfam" id="PF00563">
    <property type="entry name" value="EAL"/>
    <property type="match status" value="1"/>
</dbReference>
<dbReference type="CDD" id="cd01948">
    <property type="entry name" value="EAL"/>
    <property type="match status" value="1"/>
</dbReference>
<evidence type="ECO:0000256" key="2">
    <source>
        <dbReference type="SAM" id="Phobius"/>
    </source>
</evidence>
<keyword evidence="2" id="KW-1133">Transmembrane helix</keyword>
<reference evidence="5 6" key="1">
    <citation type="submission" date="2020-04" db="EMBL/GenBank/DDBJ databases">
        <authorList>
            <person name="De Canck E."/>
        </authorList>
    </citation>
    <scope>NUCLEOTIDE SEQUENCE [LARGE SCALE GENOMIC DNA]</scope>
    <source>
        <strain evidence="5 6">LMG 29542</strain>
    </source>
</reference>
<proteinExistence type="predicted"/>
<dbReference type="InterPro" id="IPR001633">
    <property type="entry name" value="EAL_dom"/>
</dbReference>
<evidence type="ECO:0000313" key="6">
    <source>
        <dbReference type="Proteomes" id="UP000494363"/>
    </source>
</evidence>
<dbReference type="EMBL" id="CADIKH010000004">
    <property type="protein sequence ID" value="CAB3749638.1"/>
    <property type="molecule type" value="Genomic_DNA"/>
</dbReference>
<dbReference type="Proteomes" id="UP000494363">
    <property type="component" value="Unassembled WGS sequence"/>
</dbReference>
<dbReference type="Gene3D" id="3.20.20.450">
    <property type="entry name" value="EAL domain"/>
    <property type="match status" value="1"/>
</dbReference>
<gene>
    <name evidence="5" type="ORF">LMG29542_01055</name>
</gene>
<keyword evidence="3" id="KW-0732">Signal</keyword>
<feature type="transmembrane region" description="Helical" evidence="2">
    <location>
        <begin position="171"/>
        <end position="196"/>
    </location>
</feature>
<organism evidence="5 6">
    <name type="scientific">Paraburkholderia humisilvae</name>
    <dbReference type="NCBI Taxonomy" id="627669"/>
    <lineage>
        <taxon>Bacteria</taxon>
        <taxon>Pseudomonadati</taxon>
        <taxon>Pseudomonadota</taxon>
        <taxon>Betaproteobacteria</taxon>
        <taxon>Burkholderiales</taxon>
        <taxon>Burkholderiaceae</taxon>
        <taxon>Paraburkholderia</taxon>
    </lineage>
</organism>
<accession>A0A6J5D5X6</accession>
<feature type="signal peptide" evidence="3">
    <location>
        <begin position="1"/>
        <end position="23"/>
    </location>
</feature>